<sequence length="101" mass="11889">FNQQLINTSTRNPPHPSPYHIALNNKVDEAAKKAGQDGQRLGIKWTIKDARKEIENRIKEEWNQEYKEKITTKGRSYGVIYPDLIKHTWFHKKNINMNTSQ</sequence>
<reference evidence="1" key="1">
    <citation type="submission" date="2020-11" db="EMBL/GenBank/DDBJ databases">
        <authorList>
            <person name="Whitehead M."/>
        </authorList>
    </citation>
    <scope>NUCLEOTIDE SEQUENCE</scope>
    <source>
        <strain evidence="1">EGII</strain>
    </source>
</reference>
<comment type="caution">
    <text evidence="1">The sequence shown here is derived from an EMBL/GenBank/DDBJ whole genome shotgun (WGS) entry which is preliminary data.</text>
</comment>
<dbReference type="AlphaFoldDB" id="A0A811URL6"/>
<gene>
    <name evidence="1" type="ORF">CCAP1982_LOCUS9852</name>
</gene>
<name>A0A811URL6_CERCA</name>
<evidence type="ECO:0000313" key="2">
    <source>
        <dbReference type="Proteomes" id="UP000606786"/>
    </source>
</evidence>
<proteinExistence type="predicted"/>
<protein>
    <submittedName>
        <fullName evidence="1">(Mediterranean fruit fly) hypothetical protein</fullName>
    </submittedName>
</protein>
<feature type="non-terminal residue" evidence="1">
    <location>
        <position position="1"/>
    </location>
</feature>
<dbReference type="Proteomes" id="UP000606786">
    <property type="component" value="Unassembled WGS sequence"/>
</dbReference>
<keyword evidence="2" id="KW-1185">Reference proteome</keyword>
<accession>A0A811URL6</accession>
<dbReference type="EMBL" id="CAJHJT010000023">
    <property type="protein sequence ID" value="CAD7001354.1"/>
    <property type="molecule type" value="Genomic_DNA"/>
</dbReference>
<evidence type="ECO:0000313" key="1">
    <source>
        <dbReference type="EMBL" id="CAD7001354.1"/>
    </source>
</evidence>
<organism evidence="1 2">
    <name type="scientific">Ceratitis capitata</name>
    <name type="common">Mediterranean fruit fly</name>
    <name type="synonym">Tephritis capitata</name>
    <dbReference type="NCBI Taxonomy" id="7213"/>
    <lineage>
        <taxon>Eukaryota</taxon>
        <taxon>Metazoa</taxon>
        <taxon>Ecdysozoa</taxon>
        <taxon>Arthropoda</taxon>
        <taxon>Hexapoda</taxon>
        <taxon>Insecta</taxon>
        <taxon>Pterygota</taxon>
        <taxon>Neoptera</taxon>
        <taxon>Endopterygota</taxon>
        <taxon>Diptera</taxon>
        <taxon>Brachycera</taxon>
        <taxon>Muscomorpha</taxon>
        <taxon>Tephritoidea</taxon>
        <taxon>Tephritidae</taxon>
        <taxon>Ceratitis</taxon>
        <taxon>Ceratitis</taxon>
    </lineage>
</organism>